<keyword evidence="2" id="KW-1185">Reference proteome</keyword>
<sequence length="141" mass="16152">MGHLDGNREFPLLYIGGLLESHKITYCSSIGNPSGAMDMKAYLLQKFSPAERNQVFSCLLSLSLITIYKYNFEVWLMENKGEYSNTGRIMRFSVLKLTSSCIDYNIYADQSAPALITIFMPVESRLTRPKRSVKWVVHLRD</sequence>
<evidence type="ECO:0000313" key="2">
    <source>
        <dbReference type="Proteomes" id="UP000593560"/>
    </source>
</evidence>
<proteinExistence type="predicted"/>
<dbReference type="Proteomes" id="UP000593560">
    <property type="component" value="Unassembled WGS sequence"/>
</dbReference>
<evidence type="ECO:0000313" key="1">
    <source>
        <dbReference type="EMBL" id="MBA0803530.1"/>
    </source>
</evidence>
<gene>
    <name evidence="1" type="ORF">Gohar_013732</name>
</gene>
<comment type="caution">
    <text evidence="1">The sequence shown here is derived from an EMBL/GenBank/DDBJ whole genome shotgun (WGS) entry which is preliminary data.</text>
</comment>
<dbReference type="AlphaFoldDB" id="A0A7J9H177"/>
<name>A0A7J9H177_9ROSI</name>
<organism evidence="1 2">
    <name type="scientific">Gossypium harknessii</name>
    <dbReference type="NCBI Taxonomy" id="34285"/>
    <lineage>
        <taxon>Eukaryota</taxon>
        <taxon>Viridiplantae</taxon>
        <taxon>Streptophyta</taxon>
        <taxon>Embryophyta</taxon>
        <taxon>Tracheophyta</taxon>
        <taxon>Spermatophyta</taxon>
        <taxon>Magnoliopsida</taxon>
        <taxon>eudicotyledons</taxon>
        <taxon>Gunneridae</taxon>
        <taxon>Pentapetalae</taxon>
        <taxon>rosids</taxon>
        <taxon>malvids</taxon>
        <taxon>Malvales</taxon>
        <taxon>Malvaceae</taxon>
        <taxon>Malvoideae</taxon>
        <taxon>Gossypium</taxon>
    </lineage>
</organism>
<dbReference type="OrthoDB" id="1711136at2759"/>
<dbReference type="EMBL" id="JABFAD010000007">
    <property type="protein sequence ID" value="MBA0803530.1"/>
    <property type="molecule type" value="Genomic_DNA"/>
</dbReference>
<reference evidence="1 2" key="1">
    <citation type="journal article" date="2019" name="Genome Biol. Evol.">
        <title>Insights into the evolution of the New World diploid cottons (Gossypium, subgenus Houzingenia) based on genome sequencing.</title>
        <authorList>
            <person name="Grover C.E."/>
            <person name="Arick M.A. 2nd"/>
            <person name="Thrash A."/>
            <person name="Conover J.L."/>
            <person name="Sanders W.S."/>
            <person name="Peterson D.G."/>
            <person name="Frelichowski J.E."/>
            <person name="Scheffler J.A."/>
            <person name="Scheffler B.E."/>
            <person name="Wendel J.F."/>
        </authorList>
    </citation>
    <scope>NUCLEOTIDE SEQUENCE [LARGE SCALE GENOMIC DNA]</scope>
    <source>
        <strain evidence="1">0</strain>
        <tissue evidence="1">Leaf</tissue>
    </source>
</reference>
<accession>A0A7J9H177</accession>
<protein>
    <submittedName>
        <fullName evidence="1">Uncharacterized protein</fullName>
    </submittedName>
</protein>